<gene>
    <name evidence="3" type="ORF">SISNIDRAFT_485198</name>
</gene>
<organism evidence="3 4">
    <name type="scientific">Sistotremastrum niveocremeum HHB9708</name>
    <dbReference type="NCBI Taxonomy" id="1314777"/>
    <lineage>
        <taxon>Eukaryota</taxon>
        <taxon>Fungi</taxon>
        <taxon>Dikarya</taxon>
        <taxon>Basidiomycota</taxon>
        <taxon>Agaricomycotina</taxon>
        <taxon>Agaricomycetes</taxon>
        <taxon>Sistotremastrales</taxon>
        <taxon>Sistotremastraceae</taxon>
        <taxon>Sertulicium</taxon>
        <taxon>Sertulicium niveocremeum</taxon>
    </lineage>
</organism>
<keyword evidence="1" id="KW-0472">Membrane</keyword>
<sequence length="429" mass="47036">MASQGGVPQALLDQLFNAIYNNNQANTNAMAVGALLWWDWFICLDQEVEKIWKSEWSLPKILYLIIRYYGLFDLLVEAMVAATHKVPVEMCANLLSSLASSHFILDVTTSILNSSLCTSYYLFLLLCPKANDSGPNIISFVANFLLVLRLKVLYFDQPWVIRFIYFVWGSETIIEIVSTTLVTLDWLPIPAIPGITLAGCVASNKDPNLSIVAWVPAMATSAIYFGLTIYKFLQYRRTGTPPPLMMQVLTDGTMFFGMIFAALLVNVVMSLTIKNGLLIIGVQWSKATWSLAAARLVLNLRGAKITREKEPFSNAGAISLVQFRRPPTKASGAGMGGGMGTSLVTGASTTIFEDMPPPAFVALDGEDEHEMSEVDGTNTRGASEDWIHRPLPTSFSSHLTPHASCFTLTLNGHHPLHLLALLASISLPS</sequence>
<feature type="domain" description="DUF6533" evidence="2">
    <location>
        <begin position="30"/>
        <end position="72"/>
    </location>
</feature>
<accession>A0A164VMB6</accession>
<dbReference type="OrthoDB" id="2952413at2759"/>
<dbReference type="EMBL" id="KV419405">
    <property type="protein sequence ID" value="KZS94285.1"/>
    <property type="molecule type" value="Genomic_DNA"/>
</dbReference>
<feature type="transmembrane region" description="Helical" evidence="1">
    <location>
        <begin position="211"/>
        <end position="233"/>
    </location>
</feature>
<reference evidence="3 4" key="1">
    <citation type="journal article" date="2016" name="Mol. Biol. Evol.">
        <title>Comparative Genomics of Early-Diverging Mushroom-Forming Fungi Provides Insights into the Origins of Lignocellulose Decay Capabilities.</title>
        <authorList>
            <person name="Nagy L.G."/>
            <person name="Riley R."/>
            <person name="Tritt A."/>
            <person name="Adam C."/>
            <person name="Daum C."/>
            <person name="Floudas D."/>
            <person name="Sun H."/>
            <person name="Yadav J.S."/>
            <person name="Pangilinan J."/>
            <person name="Larsson K.H."/>
            <person name="Matsuura K."/>
            <person name="Barry K."/>
            <person name="Labutti K."/>
            <person name="Kuo R."/>
            <person name="Ohm R.A."/>
            <person name="Bhattacharya S.S."/>
            <person name="Shirouzu T."/>
            <person name="Yoshinaga Y."/>
            <person name="Martin F.M."/>
            <person name="Grigoriev I.V."/>
            <person name="Hibbett D.S."/>
        </authorList>
    </citation>
    <scope>NUCLEOTIDE SEQUENCE [LARGE SCALE GENOMIC DNA]</scope>
    <source>
        <strain evidence="3 4">HHB9708</strain>
    </source>
</reference>
<keyword evidence="4" id="KW-1185">Reference proteome</keyword>
<evidence type="ECO:0000313" key="4">
    <source>
        <dbReference type="Proteomes" id="UP000076722"/>
    </source>
</evidence>
<dbReference type="InterPro" id="IPR045340">
    <property type="entry name" value="DUF6533"/>
</dbReference>
<keyword evidence="1" id="KW-0812">Transmembrane</keyword>
<evidence type="ECO:0000259" key="2">
    <source>
        <dbReference type="Pfam" id="PF20151"/>
    </source>
</evidence>
<evidence type="ECO:0000256" key="1">
    <source>
        <dbReference type="SAM" id="Phobius"/>
    </source>
</evidence>
<dbReference type="Proteomes" id="UP000076722">
    <property type="component" value="Unassembled WGS sequence"/>
</dbReference>
<name>A0A164VMB6_9AGAM</name>
<evidence type="ECO:0000313" key="3">
    <source>
        <dbReference type="EMBL" id="KZS94285.1"/>
    </source>
</evidence>
<feature type="transmembrane region" description="Helical" evidence="1">
    <location>
        <begin position="254"/>
        <end position="271"/>
    </location>
</feature>
<dbReference type="Pfam" id="PF20151">
    <property type="entry name" value="DUF6533"/>
    <property type="match status" value="1"/>
</dbReference>
<protein>
    <recommendedName>
        <fullName evidence="2">DUF6533 domain-containing protein</fullName>
    </recommendedName>
</protein>
<proteinExistence type="predicted"/>
<keyword evidence="1" id="KW-1133">Transmembrane helix</keyword>
<dbReference type="AlphaFoldDB" id="A0A164VMB6"/>